<proteinExistence type="predicted"/>
<evidence type="ECO:0000313" key="2">
    <source>
        <dbReference type="Proteomes" id="UP000293291"/>
    </source>
</evidence>
<organism evidence="1 2">
    <name type="scientific">Nocardioides ganghwensis</name>
    <dbReference type="NCBI Taxonomy" id="252230"/>
    <lineage>
        <taxon>Bacteria</taxon>
        <taxon>Bacillati</taxon>
        <taxon>Actinomycetota</taxon>
        <taxon>Actinomycetes</taxon>
        <taxon>Propionibacteriales</taxon>
        <taxon>Nocardioidaceae</taxon>
        <taxon>Nocardioides</taxon>
    </lineage>
</organism>
<dbReference type="OrthoDB" id="3805100at2"/>
<gene>
    <name evidence="1" type="ORF">EUA07_03850</name>
</gene>
<keyword evidence="2" id="KW-1185">Reference proteome</keyword>
<dbReference type="AlphaFoldDB" id="A0A4Q2SJA0"/>
<protein>
    <recommendedName>
        <fullName evidence="3">Exo-alpha-sialidase</fullName>
    </recommendedName>
</protein>
<sequence length="364" mass="39754">MQFLDRVGPELELREVEYTSRTDAVAELLWDRPSWDNAGTVIATTDDSWAHASRLFIAHDLADLVAYAPLGGGAVAVKAERQSPRKNYPGFVLYPNGTTKPLRVLEPQPRESGDRLLDLDRWGSILYSIGRVDTRRLWAADIDAAEIYPVEGSRFGGVWQRVPGRDGTIMSIQGFKRRDQKWTFETSADQGHTWTTAEVPLPAGRSAGGSDLVSSTISHIAVGPGRLQATVSTTYLEDMPLYLDALWQTEDEETFRRIALPRDRPLFGGIAYASDGALLLAEVQGADTWCGAGVSGTCTRHGRMWRFAPGSTEPELLSGAPRLLGPFWAVGISTSGGVIVARTGMRTIAVSTDGYRWTEVTPGS</sequence>
<evidence type="ECO:0008006" key="3">
    <source>
        <dbReference type="Google" id="ProtNLM"/>
    </source>
</evidence>
<comment type="caution">
    <text evidence="1">The sequence shown here is derived from an EMBL/GenBank/DDBJ whole genome shotgun (WGS) entry which is preliminary data.</text>
</comment>
<dbReference type="EMBL" id="SDWU01000003">
    <property type="protein sequence ID" value="RYC04074.1"/>
    <property type="molecule type" value="Genomic_DNA"/>
</dbReference>
<dbReference type="Proteomes" id="UP000293291">
    <property type="component" value="Unassembled WGS sequence"/>
</dbReference>
<accession>A0A4Q2SJA0</accession>
<dbReference type="RefSeq" id="WP_129453671.1">
    <property type="nucleotide sequence ID" value="NZ_JACXYX010000007.1"/>
</dbReference>
<reference evidence="1 2" key="1">
    <citation type="submission" date="2019-01" db="EMBL/GenBank/DDBJ databases">
        <title>Novel species of Nocardioides.</title>
        <authorList>
            <person name="Liu Q."/>
            <person name="Xin Y.-H."/>
        </authorList>
    </citation>
    <scope>NUCLEOTIDE SEQUENCE [LARGE SCALE GENOMIC DNA]</scope>
    <source>
        <strain evidence="1 2">CGMCC 4.6875</strain>
    </source>
</reference>
<dbReference type="SUPFAM" id="SSF110296">
    <property type="entry name" value="Oligoxyloglucan reducing end-specific cellobiohydrolase"/>
    <property type="match status" value="1"/>
</dbReference>
<evidence type="ECO:0000313" key="1">
    <source>
        <dbReference type="EMBL" id="RYC04074.1"/>
    </source>
</evidence>
<name>A0A4Q2SJA0_9ACTN</name>